<evidence type="ECO:0000313" key="2">
    <source>
        <dbReference type="Proteomes" id="UP000541735"/>
    </source>
</evidence>
<dbReference type="GO" id="GO:0004743">
    <property type="term" value="F:pyruvate kinase activity"/>
    <property type="evidence" value="ECO:0007669"/>
    <property type="project" value="InterPro"/>
</dbReference>
<gene>
    <name evidence="1" type="ORF">HCB27_01530</name>
</gene>
<dbReference type="PROSITE" id="PS00110">
    <property type="entry name" value="PYRUVATE_KINASE"/>
    <property type="match status" value="1"/>
</dbReference>
<sequence length="60" mass="6837">MRSDVLSLCLRSVSKAFGDILEKINDDSVPVIAKLENGEAISWFTYDDFKQGKSLDDWLR</sequence>
<comment type="caution">
    <text evidence="1">The sequence shown here is derived from an EMBL/GenBank/DDBJ whole genome shotgun (WGS) entry which is preliminary data.</text>
</comment>
<dbReference type="InterPro" id="IPR018209">
    <property type="entry name" value="Pyrv_Knase_AS"/>
</dbReference>
<organism evidence="1 2">
    <name type="scientific">Listeria booriae</name>
    <dbReference type="NCBI Taxonomy" id="1552123"/>
    <lineage>
        <taxon>Bacteria</taxon>
        <taxon>Bacillati</taxon>
        <taxon>Bacillota</taxon>
        <taxon>Bacilli</taxon>
        <taxon>Bacillales</taxon>
        <taxon>Listeriaceae</taxon>
        <taxon>Listeria</taxon>
    </lineage>
</organism>
<evidence type="ECO:0000313" key="1">
    <source>
        <dbReference type="EMBL" id="MBC2175281.1"/>
    </source>
</evidence>
<accession>A0A7X0WRW4</accession>
<dbReference type="RefSeq" id="WP_185385491.1">
    <property type="nucleotide sequence ID" value="NZ_JAARPI010000003.1"/>
</dbReference>
<name>A0A7X0WRW4_9LIST</name>
<dbReference type="EMBL" id="JAARYD010000001">
    <property type="protein sequence ID" value="MBC2175281.1"/>
    <property type="molecule type" value="Genomic_DNA"/>
</dbReference>
<proteinExistence type="predicted"/>
<dbReference type="Proteomes" id="UP000541735">
    <property type="component" value="Unassembled WGS sequence"/>
</dbReference>
<reference evidence="1 2" key="1">
    <citation type="submission" date="2020-03" db="EMBL/GenBank/DDBJ databases">
        <title>Soil Listeria distribution.</title>
        <authorList>
            <person name="Liao J."/>
            <person name="Wiedmann M."/>
        </authorList>
    </citation>
    <scope>NUCLEOTIDE SEQUENCE [LARGE SCALE GENOMIC DNA]</scope>
    <source>
        <strain evidence="1 2">FSL L7-0259</strain>
    </source>
</reference>
<dbReference type="AlphaFoldDB" id="A0A7X0WRW4"/>
<protein>
    <submittedName>
        <fullName evidence="1">Uncharacterized protein</fullName>
    </submittedName>
</protein>